<protein>
    <recommendedName>
        <fullName evidence="5">Exo-alpha-sialidase</fullName>
    </recommendedName>
</protein>
<feature type="compositionally biased region" description="Low complexity" evidence="1">
    <location>
        <begin position="39"/>
        <end position="59"/>
    </location>
</feature>
<evidence type="ECO:0000256" key="1">
    <source>
        <dbReference type="SAM" id="MobiDB-lite"/>
    </source>
</evidence>
<accession>A0ABX5SPN5</accession>
<dbReference type="SUPFAM" id="SSF110296">
    <property type="entry name" value="Oligoxyloglucan reducing end-specific cellobiohydrolase"/>
    <property type="match status" value="1"/>
</dbReference>
<evidence type="ECO:0000313" key="4">
    <source>
        <dbReference type="Proteomes" id="UP000295748"/>
    </source>
</evidence>
<proteinExistence type="predicted"/>
<feature type="chain" id="PRO_5045422887" description="Exo-alpha-sialidase" evidence="2">
    <location>
        <begin position="21"/>
        <end position="288"/>
    </location>
</feature>
<organism evidence="3 4">
    <name type="scientific">Microbacterium wangchenii</name>
    <dbReference type="NCBI Taxonomy" id="2541726"/>
    <lineage>
        <taxon>Bacteria</taxon>
        <taxon>Bacillati</taxon>
        <taxon>Actinomycetota</taxon>
        <taxon>Actinomycetes</taxon>
        <taxon>Micrococcales</taxon>
        <taxon>Microbacteriaceae</taxon>
        <taxon>Microbacterium</taxon>
    </lineage>
</organism>
<reference evidence="3 4" key="1">
    <citation type="submission" date="2019-03" db="EMBL/GenBank/DDBJ databases">
        <authorList>
            <person name="Dong K."/>
        </authorList>
    </citation>
    <scope>NUCLEOTIDE SEQUENCE [LARGE SCALE GENOMIC DNA]</scope>
    <source>
        <strain evidence="4">dk512</strain>
    </source>
</reference>
<gene>
    <name evidence="3" type="ORF">E4K62_03135</name>
</gene>
<dbReference type="EMBL" id="CP038266">
    <property type="protein sequence ID" value="QBR87782.1"/>
    <property type="molecule type" value="Genomic_DNA"/>
</dbReference>
<feature type="region of interest" description="Disordered" evidence="1">
    <location>
        <begin position="22"/>
        <end position="62"/>
    </location>
</feature>
<dbReference type="Proteomes" id="UP000295748">
    <property type="component" value="Chromosome"/>
</dbReference>
<evidence type="ECO:0000313" key="3">
    <source>
        <dbReference type="EMBL" id="QBR87782.1"/>
    </source>
</evidence>
<keyword evidence="4" id="KW-1185">Reference proteome</keyword>
<evidence type="ECO:0008006" key="5">
    <source>
        <dbReference type="Google" id="ProtNLM"/>
    </source>
</evidence>
<name>A0ABX5SPN5_9MICO</name>
<evidence type="ECO:0000256" key="2">
    <source>
        <dbReference type="SAM" id="SignalP"/>
    </source>
</evidence>
<keyword evidence="2" id="KW-0732">Signal</keyword>
<dbReference type="RefSeq" id="WP_135063471.1">
    <property type="nucleotide sequence ID" value="NZ_CP038266.1"/>
</dbReference>
<sequence length="288" mass="29150">MAVVAVAAIVLAVMALQHVASRPAATDPEPVPSFTFGSPATPEPTATPSATPAPVTGPTYPRTEERFLSVGSGGMWRGVAGECGVTDPLIERSTDGGQTWSDVTPLYRGIGQLISLDAFAGTEAEAIARMGDECETEALRTFTQGRFWEPYPEVLAASRYLDAADSTVLVTPRGPLESPCADPRSVRTSGGTVALVCDGTAHVLGSDGEWTALPTPDAAAVAIAGDAVIVAARADGCEGLAITRLSGGGFADAAAVGCAPGDPAAPVALATSGDATLVWSGDSLTRLP</sequence>
<feature type="signal peptide" evidence="2">
    <location>
        <begin position="1"/>
        <end position="20"/>
    </location>
</feature>